<evidence type="ECO:0000313" key="2">
    <source>
        <dbReference type="EMBL" id="MBC1398385.1"/>
    </source>
</evidence>
<dbReference type="EMBL" id="JAARPY010000004">
    <property type="protein sequence ID" value="MBC1398385.1"/>
    <property type="molecule type" value="Genomic_DNA"/>
</dbReference>
<reference evidence="2 3" key="1">
    <citation type="submission" date="2020-03" db="EMBL/GenBank/DDBJ databases">
        <title>Soil Listeria distribution.</title>
        <authorList>
            <person name="Liao J."/>
            <person name="Wiedmann M."/>
        </authorList>
    </citation>
    <scope>NUCLEOTIDE SEQUENCE [LARGE SCALE GENOMIC DNA]</scope>
    <source>
        <strain evidence="2 3">FSL L7-1645</strain>
    </source>
</reference>
<organism evidence="2 3">
    <name type="scientific">Listeria fleischmannii</name>
    <dbReference type="NCBI Taxonomy" id="1069827"/>
    <lineage>
        <taxon>Bacteria</taxon>
        <taxon>Bacillati</taxon>
        <taxon>Bacillota</taxon>
        <taxon>Bacilli</taxon>
        <taxon>Bacillales</taxon>
        <taxon>Listeriaceae</taxon>
        <taxon>Listeria</taxon>
    </lineage>
</organism>
<evidence type="ECO:0000256" key="1">
    <source>
        <dbReference type="SAM" id="Phobius"/>
    </source>
</evidence>
<accession>A0A841YDI4</accession>
<gene>
    <name evidence="2" type="ORF">HB844_05830</name>
</gene>
<name>A0A841YDI4_9LIST</name>
<protein>
    <submittedName>
        <fullName evidence="2">Uncharacterized protein</fullName>
    </submittedName>
</protein>
<keyword evidence="1" id="KW-0472">Membrane</keyword>
<feature type="transmembrane region" description="Helical" evidence="1">
    <location>
        <begin position="59"/>
        <end position="76"/>
    </location>
</feature>
<evidence type="ECO:0000313" key="3">
    <source>
        <dbReference type="Proteomes" id="UP000571128"/>
    </source>
</evidence>
<feature type="transmembrane region" description="Helical" evidence="1">
    <location>
        <begin position="34"/>
        <end position="52"/>
    </location>
</feature>
<dbReference type="AlphaFoldDB" id="A0A841YDI4"/>
<dbReference type="RefSeq" id="WP_007546801.1">
    <property type="nucleotide sequence ID" value="NZ_JAARPY010000004.1"/>
</dbReference>
<keyword evidence="1" id="KW-1133">Transmembrane helix</keyword>
<dbReference type="Proteomes" id="UP000571128">
    <property type="component" value="Unassembled WGS sequence"/>
</dbReference>
<keyword evidence="1" id="KW-0812">Transmembrane</keyword>
<comment type="caution">
    <text evidence="2">The sequence shown here is derived from an EMBL/GenBank/DDBJ whole genome shotgun (WGS) entry which is preliminary data.</text>
</comment>
<feature type="transmembrane region" description="Helical" evidence="1">
    <location>
        <begin position="12"/>
        <end position="28"/>
    </location>
</feature>
<sequence length="77" mass="8998">MKDKFLKIYEKINWSIILFVVFLLVLFFNLNLYIALTFYLIVIFLDGIVMYLTKQKKGFIISVVSALVLGAIMLLFL</sequence>
<proteinExistence type="predicted"/>